<reference evidence="1 2" key="1">
    <citation type="submission" date="2016-01" db="EMBL/GenBank/DDBJ databases">
        <authorList>
            <person name="McClelland M."/>
            <person name="Jain A."/>
            <person name="Saraogi P."/>
            <person name="Mendelson R."/>
            <person name="Westerman R."/>
            <person name="SanMiguel P."/>
            <person name="Csonka L."/>
        </authorList>
    </citation>
    <scope>NUCLEOTIDE SEQUENCE [LARGE SCALE GENOMIC DNA]</scope>
    <source>
        <strain evidence="1 2">PE8-15</strain>
    </source>
</reference>
<dbReference type="RefSeq" id="WP_060751849.1">
    <property type="nucleotide sequence ID" value="NZ_LRPH01000094.1"/>
</dbReference>
<dbReference type="AlphaFoldDB" id="A0A125PKI9"/>
<dbReference type="Proteomes" id="UP000065797">
    <property type="component" value="Unassembled WGS sequence"/>
</dbReference>
<protein>
    <submittedName>
        <fullName evidence="1">Uncharacterized protein</fullName>
    </submittedName>
</protein>
<proteinExistence type="predicted"/>
<evidence type="ECO:0000313" key="1">
    <source>
        <dbReference type="EMBL" id="KWU54914.1"/>
    </source>
</evidence>
<organism evidence="1 2">
    <name type="scientific">Bacillus mycoides</name>
    <dbReference type="NCBI Taxonomy" id="1405"/>
    <lineage>
        <taxon>Bacteria</taxon>
        <taxon>Bacillati</taxon>
        <taxon>Bacillota</taxon>
        <taxon>Bacilli</taxon>
        <taxon>Bacillales</taxon>
        <taxon>Bacillaceae</taxon>
        <taxon>Bacillus</taxon>
        <taxon>Bacillus cereus group</taxon>
    </lineage>
</organism>
<sequence length="61" mass="7004">MNNKEIAKDLTIAFFQNKSGSIRSVDDAVLVYEKFYEAVHRSASLVSYTDISPEDYIRNDK</sequence>
<evidence type="ECO:0000313" key="2">
    <source>
        <dbReference type="Proteomes" id="UP000065797"/>
    </source>
</evidence>
<comment type="caution">
    <text evidence="1">The sequence shown here is derived from an EMBL/GenBank/DDBJ whole genome shotgun (WGS) entry which is preliminary data.</text>
</comment>
<dbReference type="EMBL" id="LRPH01000094">
    <property type="protein sequence ID" value="KWU54914.1"/>
    <property type="molecule type" value="Genomic_DNA"/>
</dbReference>
<name>A0A125PKI9_BACMY</name>
<accession>A0A125PKI9</accession>
<gene>
    <name evidence="1" type="ORF">AWW70_26245</name>
</gene>